<dbReference type="InterPro" id="IPR004843">
    <property type="entry name" value="Calcineurin-like_PHP"/>
</dbReference>
<dbReference type="GO" id="GO:0004527">
    <property type="term" value="F:exonuclease activity"/>
    <property type="evidence" value="ECO:0007669"/>
    <property type="project" value="UniProtKB-KW"/>
</dbReference>
<dbReference type="eggNOG" id="COG0420">
    <property type="taxonomic scope" value="Bacteria"/>
</dbReference>
<comment type="caution">
    <text evidence="5">The sequence shown here is derived from an EMBL/GenBank/DDBJ whole genome shotgun (WGS) entry which is preliminary data.</text>
</comment>
<evidence type="ECO:0000313" key="6">
    <source>
        <dbReference type="Proteomes" id="UP000016540"/>
    </source>
</evidence>
<name>R8AWX7_9GAMM</name>
<dbReference type="PATRIC" id="fig|1318628.3.peg.3385"/>
<dbReference type="EMBL" id="ASAD01000022">
    <property type="protein sequence ID" value="EON90826.1"/>
    <property type="molecule type" value="Genomic_DNA"/>
</dbReference>
<reference evidence="5 6" key="1">
    <citation type="journal article" date="2013" name="Genome Announc.">
        <title>Draft Genome Sequence of the Moderately Halophilic Bacterium Marinobacter lipolyticus Strain SM19.</title>
        <authorList>
            <person name="Papke R.T."/>
            <person name="de la Haba R.R."/>
            <person name="Infante-Dominguez C."/>
            <person name="Perez D."/>
            <person name="Sanchez-Porro C."/>
            <person name="Lapierre P."/>
            <person name="Ventosa A."/>
        </authorList>
    </citation>
    <scope>NUCLEOTIDE SEQUENCE [LARGE SCALE GENOMIC DNA]</scope>
    <source>
        <strain evidence="5 6">SM19</strain>
    </source>
</reference>
<proteinExistence type="predicted"/>
<dbReference type="Proteomes" id="UP000016540">
    <property type="component" value="Unassembled WGS sequence"/>
</dbReference>
<dbReference type="STRING" id="1318628.MARLIPOL_16939"/>
<dbReference type="HOGENOM" id="CLU_026621_1_0_6"/>
<dbReference type="AlphaFoldDB" id="R8AWX7"/>
<evidence type="ECO:0000256" key="3">
    <source>
        <dbReference type="ARBA" id="ARBA00022839"/>
    </source>
</evidence>
<evidence type="ECO:0000256" key="2">
    <source>
        <dbReference type="ARBA" id="ARBA00022801"/>
    </source>
</evidence>
<dbReference type="Gene3D" id="3.60.21.10">
    <property type="match status" value="1"/>
</dbReference>
<keyword evidence="2" id="KW-0378">Hydrolase</keyword>
<dbReference type="SUPFAM" id="SSF56300">
    <property type="entry name" value="Metallo-dependent phosphatases"/>
    <property type="match status" value="1"/>
</dbReference>
<keyword evidence="1" id="KW-0540">Nuclease</keyword>
<gene>
    <name evidence="5" type="ORF">MARLIPOL_16939</name>
</gene>
<feature type="domain" description="Calcineurin-like phosphoesterase" evidence="4">
    <location>
        <begin position="3"/>
        <end position="100"/>
    </location>
</feature>
<evidence type="ECO:0000313" key="5">
    <source>
        <dbReference type="EMBL" id="EON90826.1"/>
    </source>
</evidence>
<keyword evidence="3" id="KW-0269">Exonuclease</keyword>
<dbReference type="PANTHER" id="PTHR30337:SF0">
    <property type="entry name" value="NUCLEASE SBCCD SUBUNIT D"/>
    <property type="match status" value="1"/>
</dbReference>
<dbReference type="InterPro" id="IPR041796">
    <property type="entry name" value="Mre11_N"/>
</dbReference>
<sequence>MPRILHTADWQMGRYYSRFDNDDAVALAEARFTAIERLAQLARDERCDAVLVAGDVFDAQTVADRTIRRVFNAMSGFSGPWVMLPGNHDAALAESVWTRARRLNAVPDNVHLALEPGVVDLKAQGLAVLAAPLTQRHTHSDLTENFDHLETSPELLRVGLAHGSVQGLLAEDIDSANPIAADRAAQANLDYLALGDWHGVKQINARTWYSGTPEPERFRNNEAGVALVVDIAGPGAEPDVSRHRIGQFEWVQWREHLSVATDLDELLQRLEELPAPAVVDIRLSGEVDLAGEQKLLHALSVAEARHRSVQCDRSQLALQPTDEDIAELNADGYLGEVIGELREQQENADDEKAATSRDALAILTSLLRDRIEPASGNAGEGQP</sequence>
<keyword evidence="6" id="KW-1185">Reference proteome</keyword>
<dbReference type="InterPro" id="IPR014577">
    <property type="entry name" value="UCP033093_metalloPase"/>
</dbReference>
<dbReference type="PIRSF" id="PIRSF033093">
    <property type="entry name" value="UCP_ML1119"/>
    <property type="match status" value="1"/>
</dbReference>
<dbReference type="OrthoDB" id="9773856at2"/>
<dbReference type="CDD" id="cd00840">
    <property type="entry name" value="MPP_Mre11_N"/>
    <property type="match status" value="1"/>
</dbReference>
<dbReference type="PANTHER" id="PTHR30337">
    <property type="entry name" value="COMPONENT OF ATP-DEPENDENT DSDNA EXONUCLEASE"/>
    <property type="match status" value="1"/>
</dbReference>
<evidence type="ECO:0000259" key="4">
    <source>
        <dbReference type="Pfam" id="PF00149"/>
    </source>
</evidence>
<dbReference type="Pfam" id="PF00149">
    <property type="entry name" value="Metallophos"/>
    <property type="match status" value="1"/>
</dbReference>
<accession>R8AWX7</accession>
<dbReference type="InterPro" id="IPR050535">
    <property type="entry name" value="DNA_Repair-Maintenance_Comp"/>
</dbReference>
<organism evidence="5 6">
    <name type="scientific">Marinobacter lipolyticus SM19</name>
    <dbReference type="NCBI Taxonomy" id="1318628"/>
    <lineage>
        <taxon>Bacteria</taxon>
        <taxon>Pseudomonadati</taxon>
        <taxon>Pseudomonadota</taxon>
        <taxon>Gammaproteobacteria</taxon>
        <taxon>Pseudomonadales</taxon>
        <taxon>Marinobacteraceae</taxon>
        <taxon>Marinobacter</taxon>
    </lineage>
</organism>
<protein>
    <submittedName>
        <fullName evidence="5">Metallophosphoesterase</fullName>
    </submittedName>
</protein>
<dbReference type="RefSeq" id="WP_012139599.1">
    <property type="nucleotide sequence ID" value="NZ_KE007329.1"/>
</dbReference>
<dbReference type="InterPro" id="IPR029052">
    <property type="entry name" value="Metallo-depent_PP-like"/>
</dbReference>
<evidence type="ECO:0000256" key="1">
    <source>
        <dbReference type="ARBA" id="ARBA00022722"/>
    </source>
</evidence>